<keyword evidence="4 5" id="KW-0472">Membrane</keyword>
<dbReference type="InterPro" id="IPR038770">
    <property type="entry name" value="Na+/solute_symporter_sf"/>
</dbReference>
<dbReference type="Proteomes" id="UP000644147">
    <property type="component" value="Unassembled WGS sequence"/>
</dbReference>
<accession>A0ABS1C3N7</accession>
<evidence type="ECO:0000256" key="4">
    <source>
        <dbReference type="ARBA" id="ARBA00023136"/>
    </source>
</evidence>
<evidence type="ECO:0000256" key="5">
    <source>
        <dbReference type="SAM" id="Phobius"/>
    </source>
</evidence>
<dbReference type="Pfam" id="PF01758">
    <property type="entry name" value="SBF"/>
    <property type="match status" value="1"/>
</dbReference>
<feature type="transmembrane region" description="Helical" evidence="5">
    <location>
        <begin position="100"/>
        <end position="120"/>
    </location>
</feature>
<feature type="transmembrane region" description="Helical" evidence="5">
    <location>
        <begin position="173"/>
        <end position="190"/>
    </location>
</feature>
<evidence type="ECO:0000256" key="1">
    <source>
        <dbReference type="ARBA" id="ARBA00004141"/>
    </source>
</evidence>
<dbReference type="RefSeq" id="WP_200506808.1">
    <property type="nucleotide sequence ID" value="NZ_JAEHFX010000007.1"/>
</dbReference>
<feature type="transmembrane region" description="Helical" evidence="5">
    <location>
        <begin position="70"/>
        <end position="88"/>
    </location>
</feature>
<dbReference type="PANTHER" id="PTHR10361:SF28">
    <property type="entry name" value="P3 PROTEIN-RELATED"/>
    <property type="match status" value="1"/>
</dbReference>
<proteinExistence type="predicted"/>
<dbReference type="Gene3D" id="1.20.1530.20">
    <property type="match status" value="1"/>
</dbReference>
<keyword evidence="2 5" id="KW-0812">Transmembrane</keyword>
<evidence type="ECO:0000313" key="6">
    <source>
        <dbReference type="EMBL" id="MBK0403965.1"/>
    </source>
</evidence>
<keyword evidence="7" id="KW-1185">Reference proteome</keyword>
<organism evidence="6 7">
    <name type="scientific">Adhaeribacter terrigena</name>
    <dbReference type="NCBI Taxonomy" id="2793070"/>
    <lineage>
        <taxon>Bacteria</taxon>
        <taxon>Pseudomonadati</taxon>
        <taxon>Bacteroidota</taxon>
        <taxon>Cytophagia</taxon>
        <taxon>Cytophagales</taxon>
        <taxon>Hymenobacteraceae</taxon>
        <taxon>Adhaeribacter</taxon>
    </lineage>
</organism>
<comment type="caution">
    <text evidence="6">The sequence shown here is derived from an EMBL/GenBank/DDBJ whole genome shotgun (WGS) entry which is preliminary data.</text>
</comment>
<protein>
    <submittedName>
        <fullName evidence="6">Bile acid:sodium symporter</fullName>
    </submittedName>
</protein>
<evidence type="ECO:0000256" key="2">
    <source>
        <dbReference type="ARBA" id="ARBA00022692"/>
    </source>
</evidence>
<gene>
    <name evidence="6" type="ORF">I5M27_13300</name>
</gene>
<name>A0ABS1C3N7_9BACT</name>
<dbReference type="InterPro" id="IPR002657">
    <property type="entry name" value="BilAc:Na_symport/Acr3"/>
</dbReference>
<feature type="transmembrane region" description="Helical" evidence="5">
    <location>
        <begin position="43"/>
        <end position="65"/>
    </location>
</feature>
<dbReference type="InterPro" id="IPR004710">
    <property type="entry name" value="Bilac:Na_transpt"/>
</dbReference>
<comment type="subcellular location">
    <subcellularLocation>
        <location evidence="1">Membrane</location>
        <topology evidence="1">Multi-pass membrane protein</topology>
    </subcellularLocation>
</comment>
<dbReference type="EMBL" id="JAEHFX010000007">
    <property type="protein sequence ID" value="MBK0403965.1"/>
    <property type="molecule type" value="Genomic_DNA"/>
</dbReference>
<dbReference type="PANTHER" id="PTHR10361">
    <property type="entry name" value="SODIUM-BILE ACID COTRANSPORTER"/>
    <property type="match status" value="1"/>
</dbReference>
<keyword evidence="3 5" id="KW-1133">Transmembrane helix</keyword>
<evidence type="ECO:0000313" key="7">
    <source>
        <dbReference type="Proteomes" id="UP000644147"/>
    </source>
</evidence>
<sequence>MFEVLIKISATLLPVFVFLTMFNVGLTQQVSDILYYFRDRKFALLMLVANFVFAPLLMWAILYFFPTDPYLSTGLAIFSLCAGAPFLIKLTQEADHELALGASTMIKLILGTVVIVPLVLPRLISEIEIDGFKIAWTLIKQLILPIILGLLVAKFLPKITGAMQPWVAKIGNWVLYLVIFSTLAGYFPELKGIWGEGAILIGIVFVLGAFGIGYFMGGLTGEDNLQDVGALGTAQRNTAASMIIAAENFANNPEVLVIITIANTIGIAMLLMIAKMLSKDNKIKVIYPDRKMGHQKT</sequence>
<feature type="transmembrane region" description="Helical" evidence="5">
    <location>
        <begin position="132"/>
        <end position="153"/>
    </location>
</feature>
<feature type="transmembrane region" description="Helical" evidence="5">
    <location>
        <begin position="197"/>
        <end position="216"/>
    </location>
</feature>
<reference evidence="6 7" key="1">
    <citation type="submission" date="2020-12" db="EMBL/GenBank/DDBJ databases">
        <title>Bacterial novel species Adhaeribacter sp. BT258 isolated from soil.</title>
        <authorList>
            <person name="Jung H.-Y."/>
        </authorList>
    </citation>
    <scope>NUCLEOTIDE SEQUENCE [LARGE SCALE GENOMIC DNA]</scope>
    <source>
        <strain evidence="6 7">BT258</strain>
    </source>
</reference>
<evidence type="ECO:0000256" key="3">
    <source>
        <dbReference type="ARBA" id="ARBA00022989"/>
    </source>
</evidence>
<feature type="transmembrane region" description="Helical" evidence="5">
    <location>
        <begin position="255"/>
        <end position="274"/>
    </location>
</feature>